<name>J9PRH6_9CAUD</name>
<protein>
    <submittedName>
        <fullName evidence="1">Uncharacterized protein</fullName>
    </submittedName>
</protein>
<dbReference type="EMBL" id="JN797796">
    <property type="protein sequence ID" value="AEW47404.1"/>
    <property type="molecule type" value="Genomic_DNA"/>
</dbReference>
<dbReference type="Proteomes" id="UP000006291">
    <property type="component" value="Segment"/>
</dbReference>
<sequence length="102" mass="11265">MDILKDGISIREIGSVKGESKKTSYILTLNTAKGVKDIPCGEKPSNDLIKSLIKLSEAYKATLTEVTSVTTEYQGKEPHTMYFNSNDWKHVGLMVDTERGGL</sequence>
<gene>
    <name evidence="1" type="ORF">B5S_0170</name>
</gene>
<accession>J9PRH6</accession>
<reference evidence="1 2" key="1">
    <citation type="submission" date="2011-09" db="EMBL/GenBank/DDBJ databases">
        <title>Complete Genome Sequence of Bacillus cereus Bacteriophage B5S.</title>
        <authorList>
            <person name="Lee J.-H."/>
            <person name="Shin H."/>
            <person name="Son B."/>
            <person name="Ryu S."/>
        </authorList>
    </citation>
    <scope>NUCLEOTIDE SEQUENCE [LARGE SCALE GENOMIC DNA]</scope>
</reference>
<evidence type="ECO:0000313" key="2">
    <source>
        <dbReference type="Proteomes" id="UP000006291"/>
    </source>
</evidence>
<organism evidence="1 2">
    <name type="scientific">Bacillus phage B5S</name>
    <dbReference type="NCBI Taxonomy" id="1126949"/>
    <lineage>
        <taxon>Viruses</taxon>
        <taxon>Duplodnaviria</taxon>
        <taxon>Heunggongvirae</taxon>
        <taxon>Uroviricota</taxon>
        <taxon>Caudoviricetes</taxon>
        <taxon>Herelleviridae</taxon>
        <taxon>Bastillevirinae</taxon>
        <taxon>Bequatrovirus</taxon>
        <taxon>Bequatrovirus B4</taxon>
    </lineage>
</organism>
<evidence type="ECO:0000313" key="1">
    <source>
        <dbReference type="EMBL" id="AEW47404.1"/>
    </source>
</evidence>
<proteinExistence type="predicted"/>